<evidence type="ECO:0000313" key="1">
    <source>
        <dbReference type="EMBL" id="CAB9516385.1"/>
    </source>
</evidence>
<accession>A0A9N8HL37</accession>
<gene>
    <name evidence="1" type="ORF">SEMRO_779_G201300.1</name>
</gene>
<comment type="caution">
    <text evidence="1">The sequence shown here is derived from an EMBL/GenBank/DDBJ whole genome shotgun (WGS) entry which is preliminary data.</text>
</comment>
<name>A0A9N8HL37_9STRA</name>
<proteinExistence type="predicted"/>
<organism evidence="1 2">
    <name type="scientific">Seminavis robusta</name>
    <dbReference type="NCBI Taxonomy" id="568900"/>
    <lineage>
        <taxon>Eukaryota</taxon>
        <taxon>Sar</taxon>
        <taxon>Stramenopiles</taxon>
        <taxon>Ochrophyta</taxon>
        <taxon>Bacillariophyta</taxon>
        <taxon>Bacillariophyceae</taxon>
        <taxon>Bacillariophycidae</taxon>
        <taxon>Naviculales</taxon>
        <taxon>Naviculaceae</taxon>
        <taxon>Seminavis</taxon>
    </lineage>
</organism>
<reference evidence="1" key="1">
    <citation type="submission" date="2020-06" db="EMBL/GenBank/DDBJ databases">
        <authorList>
            <consortium name="Plant Systems Biology data submission"/>
        </authorList>
    </citation>
    <scope>NUCLEOTIDE SEQUENCE</scope>
    <source>
        <strain evidence="1">D6</strain>
    </source>
</reference>
<dbReference type="Proteomes" id="UP001153069">
    <property type="component" value="Unassembled WGS sequence"/>
</dbReference>
<sequence>MTTFYKFLAPMEELKAAVIHCGLSNEQTEFASGGFLSVVKKSEKLKNNKGKLEKIMTLVGPEGEKALKNYESVAFKASLPKPSPMMLLPRPPMAPPGPPPPVVASLLAKSIKKMTRKDKDAGNTEEAVKLMMKKGLEEEAILNFMAVFTVFLEDKGELEVADEILVLPVDYNK</sequence>
<dbReference type="AlphaFoldDB" id="A0A9N8HL37"/>
<evidence type="ECO:0000313" key="2">
    <source>
        <dbReference type="Proteomes" id="UP001153069"/>
    </source>
</evidence>
<dbReference type="EMBL" id="CAICTM010000778">
    <property type="protein sequence ID" value="CAB9516385.1"/>
    <property type="molecule type" value="Genomic_DNA"/>
</dbReference>
<dbReference type="PROSITE" id="PS50890">
    <property type="entry name" value="PUA"/>
    <property type="match status" value="1"/>
</dbReference>
<keyword evidence="2" id="KW-1185">Reference proteome</keyword>
<protein>
    <submittedName>
        <fullName evidence="1">Uncharacterized protein</fullName>
    </submittedName>
</protein>